<accession>A0A6H0SID2</accession>
<organism evidence="1 2">
    <name type="scientific">Glutamicibacter mishrai</name>
    <dbReference type="NCBI Taxonomy" id="1775880"/>
    <lineage>
        <taxon>Bacteria</taxon>
        <taxon>Bacillati</taxon>
        <taxon>Actinomycetota</taxon>
        <taxon>Actinomycetes</taxon>
        <taxon>Micrococcales</taxon>
        <taxon>Micrococcaceae</taxon>
        <taxon>Glutamicibacter</taxon>
    </lineage>
</organism>
<dbReference type="AlphaFoldDB" id="A0A6H0SID2"/>
<protein>
    <submittedName>
        <fullName evidence="1">Uncharacterized protein</fullName>
    </submittedName>
</protein>
<sequence length="305" mass="33557">MRSLAKRVLTISDDRSSFPVLSLAWRTDPQHEQETRRLLTQSFGHTDRLVPVWHQFSGDNGSVILTVAAEQPQLERWLRSMAHESSRLDSTLASGPTIALVGTFADAKNFLATATYLFPRNDSETAVLPSRMQQNMVQGYQQTLITGQDPSLKAGEAACFLALCLLSGGSSAMLPRTVSSLGNGATVQISRGLVQRRAAITWQGICRGSGGLQVFEMLAQALPAQLKAMNDAEVQQLKHFALANLSRAWRSPVELAQTANQYQIMDWGQSLISSPQSELDRVTREDLDHAMDQLLRPVLEVLGRS</sequence>
<dbReference type="Proteomes" id="UP000502331">
    <property type="component" value="Chromosome"/>
</dbReference>
<reference evidence="1 2" key="1">
    <citation type="submission" date="2018-09" db="EMBL/GenBank/DDBJ databases">
        <title>Glutamicibacter mishrai S5-52T (LMG 29155T = KCTC 39846T).</title>
        <authorList>
            <person name="Das S.K."/>
        </authorList>
    </citation>
    <scope>NUCLEOTIDE SEQUENCE [LARGE SCALE GENOMIC DNA]</scope>
    <source>
        <strain evidence="1 2">S5-52</strain>
    </source>
</reference>
<evidence type="ECO:0000313" key="2">
    <source>
        <dbReference type="Proteomes" id="UP000502331"/>
    </source>
</evidence>
<proteinExistence type="predicted"/>
<gene>
    <name evidence="1" type="ORF">D3791_07995</name>
</gene>
<dbReference type="SUPFAM" id="SSF63411">
    <property type="entry name" value="LuxS/MPP-like metallohydrolase"/>
    <property type="match status" value="1"/>
</dbReference>
<name>A0A6H0SID2_9MICC</name>
<dbReference type="EMBL" id="CP032549">
    <property type="protein sequence ID" value="QIV87074.1"/>
    <property type="molecule type" value="Genomic_DNA"/>
</dbReference>
<dbReference type="GO" id="GO:0046872">
    <property type="term" value="F:metal ion binding"/>
    <property type="evidence" value="ECO:0007669"/>
    <property type="project" value="InterPro"/>
</dbReference>
<evidence type="ECO:0000313" key="1">
    <source>
        <dbReference type="EMBL" id="QIV87074.1"/>
    </source>
</evidence>
<dbReference type="InterPro" id="IPR011249">
    <property type="entry name" value="Metalloenz_LuxS/M16"/>
</dbReference>
<keyword evidence="2" id="KW-1185">Reference proteome</keyword>
<dbReference type="RefSeq" id="WP_172511859.1">
    <property type="nucleotide sequence ID" value="NZ_CP032549.1"/>
</dbReference>